<dbReference type="GO" id="GO:0008080">
    <property type="term" value="F:N-acetyltransferase activity"/>
    <property type="evidence" value="ECO:0007669"/>
    <property type="project" value="TreeGrafter"/>
</dbReference>
<name>A0A090QW68_9GAMM</name>
<dbReference type="RefSeq" id="WP_047872615.1">
    <property type="nucleotide sequence ID" value="NZ_BMYC01000002.1"/>
</dbReference>
<dbReference type="InterPro" id="IPR000182">
    <property type="entry name" value="GNAT_dom"/>
</dbReference>
<dbReference type="SUPFAM" id="SSF55729">
    <property type="entry name" value="Acyl-CoA N-acyltransferases (Nat)"/>
    <property type="match status" value="1"/>
</dbReference>
<dbReference type="InterPro" id="IPR016181">
    <property type="entry name" value="Acyl_CoA_acyltransferase"/>
</dbReference>
<dbReference type="AlphaFoldDB" id="A0A090QW68"/>
<evidence type="ECO:0000313" key="4">
    <source>
        <dbReference type="EMBL" id="GAL07141.1"/>
    </source>
</evidence>
<organism evidence="4 6">
    <name type="scientific">Photobacterium aphoticum</name>
    <dbReference type="NCBI Taxonomy" id="754436"/>
    <lineage>
        <taxon>Bacteria</taxon>
        <taxon>Pseudomonadati</taxon>
        <taxon>Pseudomonadota</taxon>
        <taxon>Gammaproteobacteria</taxon>
        <taxon>Vibrionales</taxon>
        <taxon>Vibrionaceae</taxon>
        <taxon>Photobacterium</taxon>
    </lineage>
</organism>
<dbReference type="OrthoDB" id="9797417at2"/>
<keyword evidence="7" id="KW-1185">Reference proteome</keyword>
<reference evidence="4 6" key="1">
    <citation type="journal article" date="2014" name="Genome Announc.">
        <title>Draft Genome Sequences of Two Vibrionaceae Species, Vibrio ponticus C121 and Photobacterium aphoticum C119, Isolated as Coral Reef Microbiota.</title>
        <authorList>
            <person name="Al-saari N."/>
            <person name="Meirelles P.M."/>
            <person name="Mino S."/>
            <person name="Suda W."/>
            <person name="Oshima K."/>
            <person name="Hattori M."/>
            <person name="Ohkuma M."/>
            <person name="Thompson F.L."/>
            <person name="Gomez-Gil B."/>
            <person name="Sawabe T."/>
            <person name="Sawabe T."/>
        </authorList>
    </citation>
    <scope>NUCLEOTIDE SEQUENCE [LARGE SCALE GENOMIC DNA]</scope>
    <source>
        <strain evidence="4 6">JCM 19237</strain>
    </source>
</reference>
<dbReference type="InterPro" id="IPR051016">
    <property type="entry name" value="Diverse_Substrate_AcTransf"/>
</dbReference>
<dbReference type="PANTHER" id="PTHR10545:SF29">
    <property type="entry name" value="GH14572P-RELATED"/>
    <property type="match status" value="1"/>
</dbReference>
<keyword evidence="2" id="KW-0012">Acyltransferase</keyword>
<dbReference type="EMBL" id="BBMN01000015">
    <property type="protein sequence ID" value="GAL07141.1"/>
    <property type="molecule type" value="Genomic_DNA"/>
</dbReference>
<proteinExistence type="predicted"/>
<gene>
    <name evidence="5" type="ORF">ABT58_01605</name>
    <name evidence="4" type="ORF">JCM19237_4557</name>
</gene>
<evidence type="ECO:0000256" key="1">
    <source>
        <dbReference type="ARBA" id="ARBA00022679"/>
    </source>
</evidence>
<evidence type="ECO:0000259" key="3">
    <source>
        <dbReference type="PROSITE" id="PS51186"/>
    </source>
</evidence>
<dbReference type="Gene3D" id="3.40.630.30">
    <property type="match status" value="1"/>
</dbReference>
<evidence type="ECO:0000313" key="5">
    <source>
        <dbReference type="EMBL" id="KLV02779.1"/>
    </source>
</evidence>
<dbReference type="STRING" id="754436.JCM19237_4557"/>
<evidence type="ECO:0000313" key="6">
    <source>
        <dbReference type="Proteomes" id="UP000029227"/>
    </source>
</evidence>
<dbReference type="PANTHER" id="PTHR10545">
    <property type="entry name" value="DIAMINE N-ACETYLTRANSFERASE"/>
    <property type="match status" value="1"/>
</dbReference>
<dbReference type="Proteomes" id="UP000029227">
    <property type="component" value="Unassembled WGS sequence"/>
</dbReference>
<dbReference type="CDD" id="cd04301">
    <property type="entry name" value="NAT_SF"/>
    <property type="match status" value="1"/>
</dbReference>
<accession>A0A090QW68</accession>
<keyword evidence="1 5" id="KW-0808">Transferase</keyword>
<dbReference type="Proteomes" id="UP000036426">
    <property type="component" value="Unassembled WGS sequence"/>
</dbReference>
<feature type="domain" description="N-acetyltransferase" evidence="3">
    <location>
        <begin position="1"/>
        <end position="163"/>
    </location>
</feature>
<dbReference type="PATRIC" id="fig|754436.4.peg.336"/>
<dbReference type="eggNOG" id="COG0456">
    <property type="taxonomic scope" value="Bacteria"/>
</dbReference>
<evidence type="ECO:0000313" key="7">
    <source>
        <dbReference type="Proteomes" id="UP000036426"/>
    </source>
</evidence>
<sequence length="164" mass="18424">MNISLVAPSLSSTDLLLKLVEELFEYEVLPQKKEQTQQAIHQLLSNPELGQAWLIEVEDGGEKSIAGHIIISYSFSLEHGGRIGLIDQFYLKPEWRQQGIGTDLLPQIEKHLTTAGGHALSLEVNIGNKGARNFYEKHDFVPRRQFCMMTKVLAPEEMPLNIAS</sequence>
<dbReference type="EMBL" id="LDOV01000003">
    <property type="protein sequence ID" value="KLV02779.1"/>
    <property type="molecule type" value="Genomic_DNA"/>
</dbReference>
<comment type="caution">
    <text evidence="4">The sequence shown here is derived from an EMBL/GenBank/DDBJ whole genome shotgun (WGS) entry which is preliminary data.</text>
</comment>
<protein>
    <submittedName>
        <fullName evidence="5">Acetyltransferase</fullName>
    </submittedName>
</protein>
<evidence type="ECO:0000256" key="2">
    <source>
        <dbReference type="ARBA" id="ARBA00023315"/>
    </source>
</evidence>
<reference evidence="5 7" key="2">
    <citation type="submission" date="2015-05" db="EMBL/GenBank/DDBJ databases">
        <title>Photobacterium galathea sp. nov.</title>
        <authorList>
            <person name="Machado H."/>
            <person name="Gram L."/>
        </authorList>
    </citation>
    <scope>NUCLEOTIDE SEQUENCE [LARGE SCALE GENOMIC DNA]</scope>
    <source>
        <strain evidence="5 7">DSM 25995</strain>
    </source>
</reference>
<dbReference type="Pfam" id="PF00583">
    <property type="entry name" value="Acetyltransf_1"/>
    <property type="match status" value="1"/>
</dbReference>
<dbReference type="PROSITE" id="PS51186">
    <property type="entry name" value="GNAT"/>
    <property type="match status" value="1"/>
</dbReference>